<keyword evidence="1" id="KW-0862">Zinc</keyword>
<feature type="compositionally biased region" description="Low complexity" evidence="2">
    <location>
        <begin position="89"/>
        <end position="145"/>
    </location>
</feature>
<dbReference type="EMBL" id="CP093347">
    <property type="protein sequence ID" value="WOG99529.1"/>
    <property type="molecule type" value="Genomic_DNA"/>
</dbReference>
<dbReference type="Proteomes" id="UP000077755">
    <property type="component" value="Chromosome 5"/>
</dbReference>
<evidence type="ECO:0000256" key="1">
    <source>
        <dbReference type="PROSITE-ProRule" id="PRU00175"/>
    </source>
</evidence>
<feature type="region of interest" description="Disordered" evidence="2">
    <location>
        <begin position="167"/>
        <end position="189"/>
    </location>
</feature>
<dbReference type="InterPro" id="IPR039780">
    <property type="entry name" value="Mot2"/>
</dbReference>
<dbReference type="GO" id="GO:0004842">
    <property type="term" value="F:ubiquitin-protein transferase activity"/>
    <property type="evidence" value="ECO:0007669"/>
    <property type="project" value="InterPro"/>
</dbReference>
<organism evidence="4">
    <name type="scientific">Daucus carota subsp. sativus</name>
    <name type="common">Carrot</name>
    <dbReference type="NCBI Taxonomy" id="79200"/>
    <lineage>
        <taxon>Eukaryota</taxon>
        <taxon>Viridiplantae</taxon>
        <taxon>Streptophyta</taxon>
        <taxon>Embryophyta</taxon>
        <taxon>Tracheophyta</taxon>
        <taxon>Spermatophyta</taxon>
        <taxon>Magnoliopsida</taxon>
        <taxon>eudicotyledons</taxon>
        <taxon>Gunneridae</taxon>
        <taxon>Pentapetalae</taxon>
        <taxon>asterids</taxon>
        <taxon>campanulids</taxon>
        <taxon>Apiales</taxon>
        <taxon>Apiaceae</taxon>
        <taxon>Apioideae</taxon>
        <taxon>Scandiceae</taxon>
        <taxon>Daucinae</taxon>
        <taxon>Daucus</taxon>
        <taxon>Daucus sect. Daucus</taxon>
    </lineage>
</organism>
<sequence length="343" mass="37393">MAFDSVSNSPSIAKDFAKKKKASRSAKLKQCKLDARRHQWLSQVKNKESKDEVNVVAGEIRVSPIHGCNERDRVTKLLEVNPRNDENDGSVNHYSDSDSSSHSPTSHSGSVVGSNCSGTSFTGSGNSTSSSRSSSSSGRSHSGNISEEENDDGCFSDWEAVADALAAADSKQQQEQLKPSQKSPLEHESITKVECPFESANSEALIVNSSKPKAEITRAWRPDDAFRPQSLPNLFKQHSFPTRLDRHGGSGGVAWACSNGISAPSSCPICCEDLDFTDTSFLPCSCGFRLCLFCHKRILEEDGRCPGCRKQYQHDGVRGEGNEDVKGSSSFRLIRSYSLMTRS</sequence>
<dbReference type="InterPro" id="IPR039515">
    <property type="entry name" value="NOT4_mRING-HC-C4C4"/>
</dbReference>
<dbReference type="GO" id="GO:0030014">
    <property type="term" value="C:CCR4-NOT complex"/>
    <property type="evidence" value="ECO:0007669"/>
    <property type="project" value="InterPro"/>
</dbReference>
<accession>A0A164XJX1</accession>
<name>A0A164XJX1_DAUCS</name>
<dbReference type="OMA" id="CIRICIY"/>
<feature type="compositionally biased region" description="Basic and acidic residues" evidence="2">
    <location>
        <begin position="68"/>
        <end position="86"/>
    </location>
</feature>
<evidence type="ECO:0000313" key="4">
    <source>
        <dbReference type="EMBL" id="KZM93276.1"/>
    </source>
</evidence>
<dbReference type="InterPro" id="IPR013083">
    <property type="entry name" value="Znf_RING/FYVE/PHD"/>
</dbReference>
<evidence type="ECO:0000259" key="3">
    <source>
        <dbReference type="PROSITE" id="PS50089"/>
    </source>
</evidence>
<evidence type="ECO:0000313" key="5">
    <source>
        <dbReference type="EMBL" id="WOG99529.1"/>
    </source>
</evidence>
<dbReference type="KEGG" id="dcr:108220339"/>
<gene>
    <name evidence="4" type="ORF">DCAR_016521</name>
    <name evidence="5" type="ORF">DCAR_0518882</name>
</gene>
<dbReference type="Pfam" id="PF14570">
    <property type="entry name" value="zf-RING_4"/>
    <property type="match status" value="1"/>
</dbReference>
<feature type="region of interest" description="Disordered" evidence="2">
    <location>
        <begin position="63"/>
        <end position="152"/>
    </location>
</feature>
<dbReference type="PANTHER" id="PTHR12603">
    <property type="entry name" value="CCR4-NOT TRANSCRIPTION COMPLEX RELATED"/>
    <property type="match status" value="1"/>
</dbReference>
<dbReference type="GO" id="GO:0008270">
    <property type="term" value="F:zinc ion binding"/>
    <property type="evidence" value="ECO:0007669"/>
    <property type="project" value="UniProtKB-KW"/>
</dbReference>
<feature type="compositionally biased region" description="Basic residues" evidence="2">
    <location>
        <begin position="17"/>
        <end position="30"/>
    </location>
</feature>
<dbReference type="SUPFAM" id="SSF57850">
    <property type="entry name" value="RING/U-box"/>
    <property type="match status" value="1"/>
</dbReference>
<dbReference type="GO" id="GO:0016567">
    <property type="term" value="P:protein ubiquitination"/>
    <property type="evidence" value="ECO:0007669"/>
    <property type="project" value="TreeGrafter"/>
</dbReference>
<dbReference type="CDD" id="cd16618">
    <property type="entry name" value="mRING-HC-C4C4_CNOT4"/>
    <property type="match status" value="1"/>
</dbReference>
<evidence type="ECO:0000256" key="2">
    <source>
        <dbReference type="SAM" id="MobiDB-lite"/>
    </source>
</evidence>
<dbReference type="PROSITE" id="PS50089">
    <property type="entry name" value="ZF_RING_2"/>
    <property type="match status" value="1"/>
</dbReference>
<feature type="compositionally biased region" description="Polar residues" evidence="2">
    <location>
        <begin position="1"/>
        <end position="10"/>
    </location>
</feature>
<keyword evidence="1" id="KW-0479">Metal-binding</keyword>
<dbReference type="PANTHER" id="PTHR12603:SF0">
    <property type="entry name" value="CCR4-NOT TRANSCRIPTION COMPLEX SUBUNIT 4"/>
    <property type="match status" value="1"/>
</dbReference>
<feature type="compositionally biased region" description="Polar residues" evidence="2">
    <location>
        <begin position="170"/>
        <end position="183"/>
    </location>
</feature>
<reference evidence="4" key="1">
    <citation type="journal article" date="2016" name="Nat. Genet.">
        <title>A high-quality carrot genome assembly provides new insights into carotenoid accumulation and asterid genome evolution.</title>
        <authorList>
            <person name="Iorizzo M."/>
            <person name="Ellison S."/>
            <person name="Senalik D."/>
            <person name="Zeng P."/>
            <person name="Satapoomin P."/>
            <person name="Huang J."/>
            <person name="Bowman M."/>
            <person name="Iovene M."/>
            <person name="Sanseverino W."/>
            <person name="Cavagnaro P."/>
            <person name="Yildiz M."/>
            <person name="Macko-Podgorni A."/>
            <person name="Moranska E."/>
            <person name="Grzebelus E."/>
            <person name="Grzebelus D."/>
            <person name="Ashrafi H."/>
            <person name="Zheng Z."/>
            <person name="Cheng S."/>
            <person name="Spooner D."/>
            <person name="Van Deynze A."/>
            <person name="Simon P."/>
        </authorList>
    </citation>
    <scope>NUCLEOTIDE SEQUENCE [LARGE SCALE GENOMIC DNA]</scope>
    <source>
        <tissue evidence="4">Leaf</tissue>
    </source>
</reference>
<protein>
    <recommendedName>
        <fullName evidence="3">RING-type domain-containing protein</fullName>
    </recommendedName>
</protein>
<dbReference type="Gene3D" id="3.30.40.10">
    <property type="entry name" value="Zinc/RING finger domain, C3HC4 (zinc finger)"/>
    <property type="match status" value="1"/>
</dbReference>
<dbReference type="AlphaFoldDB" id="A0A164XJX1"/>
<keyword evidence="6" id="KW-1185">Reference proteome</keyword>
<feature type="domain" description="RING-type" evidence="3">
    <location>
        <begin position="267"/>
        <end position="309"/>
    </location>
</feature>
<evidence type="ECO:0000313" key="6">
    <source>
        <dbReference type="Proteomes" id="UP000077755"/>
    </source>
</evidence>
<dbReference type="Gramene" id="KZM93276">
    <property type="protein sequence ID" value="KZM93276"/>
    <property type="gene ID" value="DCAR_016521"/>
</dbReference>
<feature type="region of interest" description="Disordered" evidence="2">
    <location>
        <begin position="1"/>
        <end position="30"/>
    </location>
</feature>
<reference evidence="5" key="2">
    <citation type="submission" date="2022-03" db="EMBL/GenBank/DDBJ databases">
        <title>Draft title - Genomic analysis of global carrot germplasm unveils the trajectory of domestication and the origin of high carotenoid orange carrot.</title>
        <authorList>
            <person name="Iorizzo M."/>
            <person name="Ellison S."/>
            <person name="Senalik D."/>
            <person name="Macko-Podgorni A."/>
            <person name="Grzebelus D."/>
            <person name="Bostan H."/>
            <person name="Rolling W."/>
            <person name="Curaba J."/>
            <person name="Simon P."/>
        </authorList>
    </citation>
    <scope>NUCLEOTIDE SEQUENCE</scope>
    <source>
        <tissue evidence="5">Leaf</tissue>
    </source>
</reference>
<dbReference type="FunFam" id="3.30.40.10:FF:000383">
    <property type="entry name" value="RING/U-box superfamily protein"/>
    <property type="match status" value="1"/>
</dbReference>
<dbReference type="EMBL" id="LNRQ01000005">
    <property type="protein sequence ID" value="KZM93276.1"/>
    <property type="molecule type" value="Genomic_DNA"/>
</dbReference>
<dbReference type="STRING" id="79200.A0A164XJX1"/>
<dbReference type="OrthoDB" id="1923159at2759"/>
<keyword evidence="1" id="KW-0863">Zinc-finger</keyword>
<dbReference type="InterPro" id="IPR001841">
    <property type="entry name" value="Znf_RING"/>
</dbReference>
<proteinExistence type="predicted"/>